<organism evidence="12 13">
    <name type="scientific">Thermodesulfatator indicus (strain DSM 15286 / JCM 11887 / CIR29812)</name>
    <dbReference type="NCBI Taxonomy" id="667014"/>
    <lineage>
        <taxon>Bacteria</taxon>
        <taxon>Pseudomonadati</taxon>
        <taxon>Thermodesulfobacteriota</taxon>
        <taxon>Thermodesulfobacteria</taxon>
        <taxon>Thermodesulfobacteriales</taxon>
        <taxon>Thermodesulfatatoraceae</taxon>
        <taxon>Thermodesulfatator</taxon>
    </lineage>
</organism>
<dbReference type="PANTHER" id="PTHR42894:SF1">
    <property type="entry name" value="N-(5'-PHOSPHORIBOSYL)ANTHRANILATE ISOMERASE"/>
    <property type="match status" value="1"/>
</dbReference>
<dbReference type="PATRIC" id="fig|667014.3.peg.2181"/>
<comment type="pathway">
    <text evidence="2 10">Amino-acid biosynthesis; L-tryptophan biosynthesis; L-tryptophan from chorismate: step 3/5.</text>
</comment>
<evidence type="ECO:0000256" key="6">
    <source>
        <dbReference type="ARBA" id="ARBA00022605"/>
    </source>
</evidence>
<dbReference type="Gene3D" id="3.20.20.70">
    <property type="entry name" value="Aldolase class I"/>
    <property type="match status" value="1"/>
</dbReference>
<evidence type="ECO:0000256" key="8">
    <source>
        <dbReference type="ARBA" id="ARBA00023141"/>
    </source>
</evidence>
<gene>
    <name evidence="10" type="primary">trpF</name>
    <name evidence="12" type="ordered locus">Thein_2123</name>
</gene>
<evidence type="ECO:0000313" key="13">
    <source>
        <dbReference type="Proteomes" id="UP000006793"/>
    </source>
</evidence>
<dbReference type="HOGENOM" id="CLU_076364_2_0_0"/>
<dbReference type="InterPro" id="IPR001240">
    <property type="entry name" value="PRAI_dom"/>
</dbReference>
<keyword evidence="6 10" id="KW-0028">Amino-acid biosynthesis</keyword>
<dbReference type="PaxDb" id="667014-Thein_2123"/>
<dbReference type="InterPro" id="IPR011060">
    <property type="entry name" value="RibuloseP-bd_barrel"/>
</dbReference>
<evidence type="ECO:0000256" key="9">
    <source>
        <dbReference type="ARBA" id="ARBA00023235"/>
    </source>
</evidence>
<feature type="domain" description="N-(5'phosphoribosyl) anthranilate isomerase (PRAI)" evidence="11">
    <location>
        <begin position="4"/>
        <end position="201"/>
    </location>
</feature>
<dbReference type="GO" id="GO:0004640">
    <property type="term" value="F:phosphoribosylanthranilate isomerase activity"/>
    <property type="evidence" value="ECO:0007669"/>
    <property type="project" value="UniProtKB-UniRule"/>
</dbReference>
<name>F8ADF5_THEID</name>
<evidence type="ECO:0000256" key="5">
    <source>
        <dbReference type="ARBA" id="ARBA00022272"/>
    </source>
</evidence>
<keyword evidence="8 10" id="KW-0057">Aromatic amino acid biosynthesis</keyword>
<sequence>MIRVKICGITRSEDAELAAYLGASAIGFIFYPKSPRYITPLKAREIRQNLPPFVHTVGVFVNEEPKTIKEIANFVGLDFVQLHGNESPSICEKFFPKVIKAFRVREEKDLKQISAYQGKVSAILLDTYVKGEPGGTGKIFDWRLAIKAKEFGLPLILAGGLNPENVLKAIREVSPYAIDLSSGVEMAPGLKHPFLLKELFKKLKENLCKIQKV</sequence>
<dbReference type="RefSeq" id="WP_013908710.1">
    <property type="nucleotide sequence ID" value="NC_015681.1"/>
</dbReference>
<dbReference type="GO" id="GO:0000162">
    <property type="term" value="P:L-tryptophan biosynthetic process"/>
    <property type="evidence" value="ECO:0007669"/>
    <property type="project" value="UniProtKB-UniRule"/>
</dbReference>
<dbReference type="SUPFAM" id="SSF51366">
    <property type="entry name" value="Ribulose-phoshate binding barrel"/>
    <property type="match status" value="1"/>
</dbReference>
<dbReference type="STRING" id="667014.Thein_2123"/>
<dbReference type="Proteomes" id="UP000006793">
    <property type="component" value="Chromosome"/>
</dbReference>
<dbReference type="OrthoDB" id="9786954at2"/>
<dbReference type="HAMAP" id="MF_00135">
    <property type="entry name" value="PRAI"/>
    <property type="match status" value="1"/>
</dbReference>
<reference evidence="12 13" key="2">
    <citation type="journal article" date="2012" name="Stand. Genomic Sci.">
        <title>Complete genome sequence of the thermophilic sulfate-reducing ocean bacterium Thermodesulfatator indicus type strain (CIR29812(T)).</title>
        <authorList>
            <person name="Anderson I."/>
            <person name="Saunders E."/>
            <person name="Lapidus A."/>
            <person name="Nolan M."/>
            <person name="Lucas S."/>
            <person name="Tice H."/>
            <person name="Del Rio T.G."/>
            <person name="Cheng J.F."/>
            <person name="Han C."/>
            <person name="Tapia R."/>
            <person name="Goodwin L.A."/>
            <person name="Pitluck S."/>
            <person name="Liolios K."/>
            <person name="Mavromatis K."/>
            <person name="Pagani I."/>
            <person name="Ivanova N."/>
            <person name="Mikhailova N."/>
            <person name="Pati A."/>
            <person name="Chen A."/>
            <person name="Palaniappan K."/>
            <person name="Land M."/>
            <person name="Hauser L."/>
            <person name="Jeffries C.D."/>
            <person name="Chang Y.J."/>
            <person name="Brambilla E.M."/>
            <person name="Rohde M."/>
            <person name="Spring S."/>
            <person name="Goker M."/>
            <person name="Detter J.C."/>
            <person name="Woyke T."/>
            <person name="Bristow J."/>
            <person name="Eisen J.A."/>
            <person name="Markowitz V."/>
            <person name="Hugenholtz P."/>
            <person name="Kyrpides N.C."/>
            <person name="Klenk H.P."/>
        </authorList>
    </citation>
    <scope>NUCLEOTIDE SEQUENCE [LARGE SCALE GENOMIC DNA]</scope>
    <source>
        <strain evidence="13">DSM 15286 / JCM 11887 / CIR29812</strain>
    </source>
</reference>
<dbReference type="InterPro" id="IPR013785">
    <property type="entry name" value="Aldolase_TIM"/>
</dbReference>
<keyword evidence="7 10" id="KW-0822">Tryptophan biosynthesis</keyword>
<evidence type="ECO:0000259" key="11">
    <source>
        <dbReference type="Pfam" id="PF00697"/>
    </source>
</evidence>
<dbReference type="Pfam" id="PF00697">
    <property type="entry name" value="PRAI"/>
    <property type="match status" value="1"/>
</dbReference>
<dbReference type="NCBIfam" id="NF002298">
    <property type="entry name" value="PRK01222.1-4"/>
    <property type="match status" value="1"/>
</dbReference>
<dbReference type="InParanoid" id="F8ADF5"/>
<evidence type="ECO:0000256" key="10">
    <source>
        <dbReference type="HAMAP-Rule" id="MF_00135"/>
    </source>
</evidence>
<evidence type="ECO:0000256" key="4">
    <source>
        <dbReference type="ARBA" id="ARBA00012572"/>
    </source>
</evidence>
<evidence type="ECO:0000256" key="7">
    <source>
        <dbReference type="ARBA" id="ARBA00022822"/>
    </source>
</evidence>
<dbReference type="EC" id="5.3.1.24" evidence="4 10"/>
<dbReference type="FunFam" id="3.20.20.70:FF:000075">
    <property type="entry name" value="Tryptophan biosynthesis protein TRP1"/>
    <property type="match status" value="1"/>
</dbReference>
<dbReference type="eggNOG" id="COG0135">
    <property type="taxonomic scope" value="Bacteria"/>
</dbReference>
<evidence type="ECO:0000256" key="2">
    <source>
        <dbReference type="ARBA" id="ARBA00004664"/>
    </source>
</evidence>
<dbReference type="CDD" id="cd00405">
    <property type="entry name" value="PRAI"/>
    <property type="match status" value="1"/>
</dbReference>
<evidence type="ECO:0000256" key="1">
    <source>
        <dbReference type="ARBA" id="ARBA00001164"/>
    </source>
</evidence>
<dbReference type="EMBL" id="CP002683">
    <property type="protein sequence ID" value="AEH45971.1"/>
    <property type="molecule type" value="Genomic_DNA"/>
</dbReference>
<dbReference type="AlphaFoldDB" id="F8ADF5"/>
<dbReference type="InterPro" id="IPR044643">
    <property type="entry name" value="TrpF_fam"/>
</dbReference>
<evidence type="ECO:0000256" key="3">
    <source>
        <dbReference type="ARBA" id="ARBA00007571"/>
    </source>
</evidence>
<comment type="similarity">
    <text evidence="3 10">Belongs to the TrpF family.</text>
</comment>
<evidence type="ECO:0000313" key="12">
    <source>
        <dbReference type="EMBL" id="AEH45971.1"/>
    </source>
</evidence>
<dbReference type="UniPathway" id="UPA00035">
    <property type="reaction ID" value="UER00042"/>
</dbReference>
<protein>
    <recommendedName>
        <fullName evidence="5 10">N-(5'-phosphoribosyl)anthranilate isomerase</fullName>
        <shortName evidence="10">PRAI</shortName>
        <ecNumber evidence="4 10">5.3.1.24</ecNumber>
    </recommendedName>
</protein>
<proteinExistence type="inferred from homology"/>
<accession>F8ADF5</accession>
<dbReference type="PANTHER" id="PTHR42894">
    <property type="entry name" value="N-(5'-PHOSPHORIBOSYL)ANTHRANILATE ISOMERASE"/>
    <property type="match status" value="1"/>
</dbReference>
<comment type="catalytic activity">
    <reaction evidence="1 10">
        <text>N-(5-phospho-beta-D-ribosyl)anthranilate = 1-(2-carboxyphenylamino)-1-deoxy-D-ribulose 5-phosphate</text>
        <dbReference type="Rhea" id="RHEA:21540"/>
        <dbReference type="ChEBI" id="CHEBI:18277"/>
        <dbReference type="ChEBI" id="CHEBI:58613"/>
        <dbReference type="EC" id="5.3.1.24"/>
    </reaction>
</comment>
<keyword evidence="13" id="KW-1185">Reference proteome</keyword>
<keyword evidence="9 10" id="KW-0413">Isomerase</keyword>
<reference evidence="13" key="1">
    <citation type="submission" date="2011-04" db="EMBL/GenBank/DDBJ databases">
        <title>The complete genome of Thermodesulfatator indicus DSM 15286.</title>
        <authorList>
            <person name="Lucas S."/>
            <person name="Copeland A."/>
            <person name="Lapidus A."/>
            <person name="Bruce D."/>
            <person name="Goodwin L."/>
            <person name="Pitluck S."/>
            <person name="Peters L."/>
            <person name="Kyrpides N."/>
            <person name="Mavromatis K."/>
            <person name="Pagani I."/>
            <person name="Ivanova N."/>
            <person name="Saunders L."/>
            <person name="Detter J.C."/>
            <person name="Tapia R."/>
            <person name="Han C."/>
            <person name="Land M."/>
            <person name="Hauser L."/>
            <person name="Markowitz V."/>
            <person name="Cheng J.-F."/>
            <person name="Hugenholtz P."/>
            <person name="Woyke T."/>
            <person name="Wu D."/>
            <person name="Spring S."/>
            <person name="Schroeder M."/>
            <person name="Brambilla E."/>
            <person name="Klenk H.-P."/>
            <person name="Eisen J.A."/>
        </authorList>
    </citation>
    <scope>NUCLEOTIDE SEQUENCE [LARGE SCALE GENOMIC DNA]</scope>
    <source>
        <strain evidence="13">DSM 15286 / JCM 11887 / CIR29812</strain>
    </source>
</reference>
<dbReference type="KEGG" id="tid:Thein_2123"/>